<evidence type="ECO:0000313" key="3">
    <source>
        <dbReference type="Proteomes" id="UP000823775"/>
    </source>
</evidence>
<dbReference type="Proteomes" id="UP000823775">
    <property type="component" value="Unassembled WGS sequence"/>
</dbReference>
<dbReference type="PANTHER" id="PTHR18460">
    <property type="entry name" value="TEL2 INTERACTING PROTEIN 1 TTI1 FAMILY MEMBER"/>
    <property type="match status" value="1"/>
</dbReference>
<comment type="caution">
    <text evidence="2">The sequence shown here is derived from an EMBL/GenBank/DDBJ whole genome shotgun (WGS) entry which is preliminary data.</text>
</comment>
<dbReference type="InterPro" id="IPR057566">
    <property type="entry name" value="TPR_TTI1_N"/>
</dbReference>
<reference evidence="2 3" key="1">
    <citation type="journal article" date="2021" name="BMC Genomics">
        <title>Datura genome reveals duplications of psychoactive alkaloid biosynthetic genes and high mutation rate following tissue culture.</title>
        <authorList>
            <person name="Rajewski A."/>
            <person name="Carter-House D."/>
            <person name="Stajich J."/>
            <person name="Litt A."/>
        </authorList>
    </citation>
    <scope>NUCLEOTIDE SEQUENCE [LARGE SCALE GENOMIC DNA]</scope>
    <source>
        <strain evidence="2">AR-01</strain>
    </source>
</reference>
<organism evidence="2 3">
    <name type="scientific">Datura stramonium</name>
    <name type="common">Jimsonweed</name>
    <name type="synonym">Common thornapple</name>
    <dbReference type="NCBI Taxonomy" id="4076"/>
    <lineage>
        <taxon>Eukaryota</taxon>
        <taxon>Viridiplantae</taxon>
        <taxon>Streptophyta</taxon>
        <taxon>Embryophyta</taxon>
        <taxon>Tracheophyta</taxon>
        <taxon>Spermatophyta</taxon>
        <taxon>Magnoliopsida</taxon>
        <taxon>eudicotyledons</taxon>
        <taxon>Gunneridae</taxon>
        <taxon>Pentapetalae</taxon>
        <taxon>asterids</taxon>
        <taxon>lamiids</taxon>
        <taxon>Solanales</taxon>
        <taxon>Solanaceae</taxon>
        <taxon>Solanoideae</taxon>
        <taxon>Datureae</taxon>
        <taxon>Datura</taxon>
    </lineage>
</organism>
<name>A0ABS8VZD3_DATST</name>
<keyword evidence="3" id="KW-1185">Reference proteome</keyword>
<dbReference type="InterPro" id="IPR052587">
    <property type="entry name" value="TELO2-interacting_protein_1"/>
</dbReference>
<sequence length="139" mass="15547">MEGLSGDEDGGSSAMFSQLKHYCIELLKLHQNPKKNPSTLSHLLQFLRRSSPDALQSFFDYTLFPLLLLLDAAVDSRSSPKVDSNERFVMPNTLSDIVMEGALHCLEELLKKCCLGSVDQWLGVGLKHTPYWFGVKCLS</sequence>
<proteinExistence type="predicted"/>
<accession>A0ABS8VZD3</accession>
<evidence type="ECO:0000313" key="2">
    <source>
        <dbReference type="EMBL" id="MCE2055364.1"/>
    </source>
</evidence>
<feature type="domain" description="TTI1 N-terminal TPR" evidence="1">
    <location>
        <begin position="16"/>
        <end position="115"/>
    </location>
</feature>
<dbReference type="EMBL" id="JACEIK010006263">
    <property type="protein sequence ID" value="MCE2055364.1"/>
    <property type="molecule type" value="Genomic_DNA"/>
</dbReference>
<protein>
    <recommendedName>
        <fullName evidence="1">TTI1 N-terminal TPR domain-containing protein</fullName>
    </recommendedName>
</protein>
<dbReference type="Pfam" id="PF24173">
    <property type="entry name" value="TPR_TTI1_N"/>
    <property type="match status" value="1"/>
</dbReference>
<dbReference type="PANTHER" id="PTHR18460:SF3">
    <property type="entry name" value="TELO2-INTERACTING PROTEIN 1 HOMOLOG"/>
    <property type="match status" value="1"/>
</dbReference>
<evidence type="ECO:0000259" key="1">
    <source>
        <dbReference type="Pfam" id="PF24173"/>
    </source>
</evidence>
<gene>
    <name evidence="2" type="ORF">HAX54_042482</name>
</gene>